<dbReference type="RefSeq" id="WP_006240497.1">
    <property type="nucleotide sequence ID" value="NZ_JH636049.1"/>
</dbReference>
<dbReference type="EMBL" id="JH636049">
    <property type="protein sequence ID" value="EID56263.1"/>
    <property type="molecule type" value="Genomic_DNA"/>
</dbReference>
<keyword evidence="11 16" id="KW-0676">Redox-active center</keyword>
<evidence type="ECO:0000256" key="15">
    <source>
        <dbReference type="PIRSR" id="PIRSR000350-4"/>
    </source>
</evidence>
<evidence type="ECO:0000256" key="3">
    <source>
        <dbReference type="ARBA" id="ARBA00012608"/>
    </source>
</evidence>
<dbReference type="FunFam" id="3.30.390.30:FF:000001">
    <property type="entry name" value="Dihydrolipoyl dehydrogenase"/>
    <property type="match status" value="1"/>
</dbReference>
<feature type="disulfide bond" description="Redox-active" evidence="15">
    <location>
        <begin position="60"/>
        <end position="65"/>
    </location>
</feature>
<evidence type="ECO:0000256" key="4">
    <source>
        <dbReference type="ARBA" id="ARBA00016961"/>
    </source>
</evidence>
<dbReference type="Pfam" id="PF07992">
    <property type="entry name" value="Pyr_redox_2"/>
    <property type="match status" value="1"/>
</dbReference>
<evidence type="ECO:0000256" key="16">
    <source>
        <dbReference type="RuleBase" id="RU003692"/>
    </source>
</evidence>
<keyword evidence="5" id="KW-0963">Cytoplasm</keyword>
<comment type="catalytic activity">
    <reaction evidence="12 16">
        <text>N(6)-[(R)-dihydrolipoyl]-L-lysyl-[protein] + NAD(+) = N(6)-[(R)-lipoyl]-L-lysyl-[protein] + NADH + H(+)</text>
        <dbReference type="Rhea" id="RHEA:15045"/>
        <dbReference type="Rhea" id="RHEA-COMP:10474"/>
        <dbReference type="Rhea" id="RHEA-COMP:10475"/>
        <dbReference type="ChEBI" id="CHEBI:15378"/>
        <dbReference type="ChEBI" id="CHEBI:57540"/>
        <dbReference type="ChEBI" id="CHEBI:57945"/>
        <dbReference type="ChEBI" id="CHEBI:83099"/>
        <dbReference type="ChEBI" id="CHEBI:83100"/>
        <dbReference type="EC" id="1.8.1.4"/>
    </reaction>
</comment>
<feature type="domain" description="FAD/NAD(P)-binding" evidence="18">
    <location>
        <begin position="23"/>
        <end position="361"/>
    </location>
</feature>
<feature type="binding site" evidence="14">
    <location>
        <position position="305"/>
    </location>
    <ligand>
        <name>NAD(+)</name>
        <dbReference type="ChEBI" id="CHEBI:57540"/>
    </ligand>
</feature>
<dbReference type="InterPro" id="IPR001100">
    <property type="entry name" value="Pyr_nuc-diS_OxRdtase"/>
</dbReference>
<feature type="binding site" evidence="14">
    <location>
        <position position="237"/>
    </location>
    <ligand>
        <name>NAD(+)</name>
        <dbReference type="ChEBI" id="CHEBI:57540"/>
    </ligand>
</feature>
<dbReference type="Proteomes" id="UP000004691">
    <property type="component" value="Unassembled WGS sequence"/>
</dbReference>
<feature type="binding site" evidence="14">
    <location>
        <position position="69"/>
    </location>
    <ligand>
        <name>FAD</name>
        <dbReference type="ChEBI" id="CHEBI:57692"/>
    </ligand>
</feature>
<evidence type="ECO:0000256" key="2">
    <source>
        <dbReference type="ARBA" id="ARBA00007532"/>
    </source>
</evidence>
<dbReference type="GO" id="GO:0006103">
    <property type="term" value="P:2-oxoglutarate metabolic process"/>
    <property type="evidence" value="ECO:0007669"/>
    <property type="project" value="TreeGrafter"/>
</dbReference>
<comment type="miscellaneous">
    <text evidence="16">The active site is a redox-active disulfide bond.</text>
</comment>
<evidence type="ECO:0000256" key="1">
    <source>
        <dbReference type="ARBA" id="ARBA00004496"/>
    </source>
</evidence>
<dbReference type="GO" id="GO:0050660">
    <property type="term" value="F:flavin adenine dinucleotide binding"/>
    <property type="evidence" value="ECO:0007669"/>
    <property type="project" value="InterPro"/>
</dbReference>
<dbReference type="AlphaFoldDB" id="I0V810"/>
<proteinExistence type="inferred from homology"/>
<dbReference type="InterPro" id="IPR012999">
    <property type="entry name" value="Pyr_OxRdtase_I_AS"/>
</dbReference>
<dbReference type="PROSITE" id="PS00076">
    <property type="entry name" value="PYRIDINE_REDOX_1"/>
    <property type="match status" value="1"/>
</dbReference>
<evidence type="ECO:0000256" key="12">
    <source>
        <dbReference type="ARBA" id="ARBA00049187"/>
    </source>
</evidence>
<keyword evidence="14" id="KW-0547">Nucleotide-binding</keyword>
<evidence type="ECO:0000259" key="18">
    <source>
        <dbReference type="Pfam" id="PF07992"/>
    </source>
</evidence>
<dbReference type="GO" id="GO:0004148">
    <property type="term" value="F:dihydrolipoyl dehydrogenase (NADH) activity"/>
    <property type="evidence" value="ECO:0007669"/>
    <property type="project" value="UniProtKB-EC"/>
</dbReference>
<evidence type="ECO:0000256" key="13">
    <source>
        <dbReference type="PIRSR" id="PIRSR000350-2"/>
    </source>
</evidence>
<comment type="similarity">
    <text evidence="2 16">Belongs to the class-I pyridine nucleotide-disulfide oxidoreductase family.</text>
</comment>
<evidence type="ECO:0000259" key="17">
    <source>
        <dbReference type="Pfam" id="PF02852"/>
    </source>
</evidence>
<name>I0V810_9PSEU</name>
<keyword evidence="6 16" id="KW-0285">Flavoprotein</keyword>
<keyword evidence="8 16" id="KW-0560">Oxidoreductase</keyword>
<evidence type="ECO:0000313" key="19">
    <source>
        <dbReference type="EMBL" id="EID56263.1"/>
    </source>
</evidence>
<dbReference type="PANTHER" id="PTHR22912:SF217">
    <property type="entry name" value="DIHYDROLIPOYL DEHYDROGENASE"/>
    <property type="match status" value="1"/>
</dbReference>
<dbReference type="SUPFAM" id="SSF51905">
    <property type="entry name" value="FAD/NAD(P)-binding domain"/>
    <property type="match status" value="1"/>
</dbReference>
<dbReference type="STRING" id="882086.SacxiDRAFT_4073"/>
<evidence type="ECO:0000256" key="10">
    <source>
        <dbReference type="ARBA" id="ARBA00023157"/>
    </source>
</evidence>
<dbReference type="PRINTS" id="PR00368">
    <property type="entry name" value="FADPNR"/>
</dbReference>
<evidence type="ECO:0000256" key="5">
    <source>
        <dbReference type="ARBA" id="ARBA00022490"/>
    </source>
</evidence>
<dbReference type="InterPro" id="IPR016156">
    <property type="entry name" value="FAD/NAD-linked_Rdtase_dimer_sf"/>
</dbReference>
<dbReference type="InterPro" id="IPR036188">
    <property type="entry name" value="FAD/NAD-bd_sf"/>
</dbReference>
<evidence type="ECO:0000256" key="14">
    <source>
        <dbReference type="PIRSR" id="PIRSR000350-3"/>
    </source>
</evidence>
<evidence type="ECO:0000256" key="7">
    <source>
        <dbReference type="ARBA" id="ARBA00022827"/>
    </source>
</evidence>
<gene>
    <name evidence="19" type="ORF">SacxiDRAFT_4073</name>
</gene>
<dbReference type="InterPro" id="IPR050151">
    <property type="entry name" value="Class-I_Pyr_Nuc-Dis_Oxidored"/>
</dbReference>
<protein>
    <recommendedName>
        <fullName evidence="4 16">Dihydrolipoyl dehydrogenase</fullName>
        <ecNumber evidence="3 16">1.8.1.4</ecNumber>
    </recommendedName>
</protein>
<dbReference type="InterPro" id="IPR006258">
    <property type="entry name" value="Lipoamide_DH"/>
</dbReference>
<feature type="binding site" evidence="14">
    <location>
        <begin position="177"/>
        <end position="179"/>
    </location>
    <ligand>
        <name>FAD</name>
        <dbReference type="ChEBI" id="CHEBI:57692"/>
    </ligand>
</feature>
<keyword evidence="7 14" id="KW-0274">FAD</keyword>
<feature type="domain" description="Pyridine nucleotide-disulphide oxidoreductase dimerisation" evidence="17">
    <location>
        <begin position="380"/>
        <end position="488"/>
    </location>
</feature>
<dbReference type="InterPro" id="IPR023753">
    <property type="entry name" value="FAD/NAD-binding_dom"/>
</dbReference>
<dbReference type="PANTHER" id="PTHR22912">
    <property type="entry name" value="DISULFIDE OXIDOREDUCTASE"/>
    <property type="match status" value="1"/>
</dbReference>
<reference evidence="19 20" key="1">
    <citation type="submission" date="2012-01" db="EMBL/GenBank/DDBJ databases">
        <title>Improved High-Quality Draft sequence of Saccharomonospora xinjiangensis XJ-54.</title>
        <authorList>
            <consortium name="US DOE Joint Genome Institute"/>
            <person name="Lucas S."/>
            <person name="Han J."/>
            <person name="Lapidus A."/>
            <person name="Cheng J.-F."/>
            <person name="Goodwin L."/>
            <person name="Pitluck S."/>
            <person name="Peters L."/>
            <person name="Mikhailova N."/>
            <person name="Teshima H."/>
            <person name="Detter J.C."/>
            <person name="Han C."/>
            <person name="Tapia R."/>
            <person name="Land M."/>
            <person name="Hauser L."/>
            <person name="Kyrpides N."/>
            <person name="Ivanova N."/>
            <person name="Pagani I."/>
            <person name="Brambilla E.-M."/>
            <person name="Klenk H.-P."/>
            <person name="Woyke T."/>
        </authorList>
    </citation>
    <scope>NUCLEOTIDE SEQUENCE [LARGE SCALE GENOMIC DNA]</scope>
    <source>
        <strain evidence="19 20">XJ-54</strain>
    </source>
</reference>
<accession>I0V810</accession>
<feature type="binding site" evidence="14">
    <location>
        <position position="346"/>
    </location>
    <ligand>
        <name>FAD</name>
        <dbReference type="ChEBI" id="CHEBI:57692"/>
    </ligand>
</feature>
<dbReference type="HOGENOM" id="CLU_016755_0_3_11"/>
<keyword evidence="10" id="KW-1015">Disulfide bond</keyword>
<dbReference type="Gene3D" id="3.30.390.30">
    <property type="match status" value="1"/>
</dbReference>
<dbReference type="NCBIfam" id="TIGR01350">
    <property type="entry name" value="lipoamide_DH"/>
    <property type="match status" value="1"/>
</dbReference>
<evidence type="ECO:0000256" key="9">
    <source>
        <dbReference type="ARBA" id="ARBA00023027"/>
    </source>
</evidence>
<comment type="subcellular location">
    <subcellularLocation>
        <location evidence="1">Cytoplasm</location>
    </subcellularLocation>
</comment>
<dbReference type="EC" id="1.8.1.4" evidence="3 16"/>
<comment type="cofactor">
    <cofactor evidence="14 16">
        <name>FAD</name>
        <dbReference type="ChEBI" id="CHEBI:57692"/>
    </cofactor>
    <text evidence="14 16">Binds 1 FAD per subunit.</text>
</comment>
<evidence type="ECO:0000256" key="6">
    <source>
        <dbReference type="ARBA" id="ARBA00022630"/>
    </source>
</evidence>
<evidence type="ECO:0000256" key="11">
    <source>
        <dbReference type="ARBA" id="ARBA00023284"/>
    </source>
</evidence>
<dbReference type="SUPFAM" id="SSF55424">
    <property type="entry name" value="FAD/NAD-linked reductases, dimerisation (C-terminal) domain"/>
    <property type="match status" value="1"/>
</dbReference>
<organism evidence="19 20">
    <name type="scientific">Saccharomonospora xinjiangensis XJ-54</name>
    <dbReference type="NCBI Taxonomy" id="882086"/>
    <lineage>
        <taxon>Bacteria</taxon>
        <taxon>Bacillati</taxon>
        <taxon>Actinomycetota</taxon>
        <taxon>Actinomycetes</taxon>
        <taxon>Pseudonocardiales</taxon>
        <taxon>Pseudonocardiaceae</taxon>
        <taxon>Saccharomonospora</taxon>
    </lineage>
</organism>
<feature type="active site" description="Proton acceptor" evidence="13">
    <location>
        <position position="478"/>
    </location>
</feature>
<keyword evidence="20" id="KW-1185">Reference proteome</keyword>
<sequence>MTADDPGAVTVSDAKEHEDVREFDLLVIGGGPGGYVAAIRAAQRGLSVGVVEKERPGGVCLNWGCIPTKAMLRSAEVFRTVQEAEQYGVVAETAGIDYASVLRRRDDVVRTLADGVAGLLRANGVTVVEGHARFTGPTTVDIHATGPSPVAPNGPRYAAEPGEQVDGATARAVVIATGSTPAPLPIPGADLPGVVTSDGALGLTEIPGRIVIVGGSAVGVEWASLFAAFGSEVSIVELRERLVPAEDADVSAALQRSFTARGITVLTSSTVTAITEAGAEAPLRVAVGGPHERELDADVVLIGVGRRPNTAHLDLAAAGVATDERGFVVVDERMRTNVENVFAIGDVTGKALLAHVASHQGLVAADVAAGHDAVLDDDVVPAATFCHPEIASVGRTEEAARADGHDVVTAKIPFAALGRARSTGDTEGFCKIVADRRHGEVLGVHVIGPSASDLITEGALAMSLEATLDELADTIHAHPTLGEIGMEAALAAQGLPVHVPPTRVRSSR</sequence>
<dbReference type="PRINTS" id="PR00411">
    <property type="entry name" value="PNDRDTASEI"/>
</dbReference>
<dbReference type="GO" id="GO:0005737">
    <property type="term" value="C:cytoplasm"/>
    <property type="evidence" value="ECO:0007669"/>
    <property type="project" value="UniProtKB-SubCell"/>
</dbReference>
<dbReference type="Gene3D" id="3.50.50.60">
    <property type="entry name" value="FAD/NAD(P)-binding domain"/>
    <property type="match status" value="2"/>
</dbReference>
<evidence type="ECO:0000313" key="20">
    <source>
        <dbReference type="Proteomes" id="UP000004691"/>
    </source>
</evidence>
<keyword evidence="9 14" id="KW-0520">NAD</keyword>
<dbReference type="Pfam" id="PF02852">
    <property type="entry name" value="Pyr_redox_dim"/>
    <property type="match status" value="1"/>
</dbReference>
<dbReference type="InterPro" id="IPR004099">
    <property type="entry name" value="Pyr_nucl-diS_OxRdtase_dimer"/>
</dbReference>
<evidence type="ECO:0000256" key="8">
    <source>
        <dbReference type="ARBA" id="ARBA00023002"/>
    </source>
</evidence>
<dbReference type="eggNOG" id="COG1249">
    <property type="taxonomic scope" value="Bacteria"/>
</dbReference>
<dbReference type="PIRSF" id="PIRSF000350">
    <property type="entry name" value="Mercury_reductase_MerA"/>
    <property type="match status" value="1"/>
</dbReference>
<feature type="binding site" evidence="14">
    <location>
        <begin position="214"/>
        <end position="221"/>
    </location>
    <ligand>
        <name>NAD(+)</name>
        <dbReference type="ChEBI" id="CHEBI:57540"/>
    </ligand>
</feature>